<evidence type="ECO:0000256" key="1">
    <source>
        <dbReference type="SAM" id="SignalP"/>
    </source>
</evidence>
<organism evidence="2 3">
    <name type="scientific">Senna tora</name>
    <dbReference type="NCBI Taxonomy" id="362788"/>
    <lineage>
        <taxon>Eukaryota</taxon>
        <taxon>Viridiplantae</taxon>
        <taxon>Streptophyta</taxon>
        <taxon>Embryophyta</taxon>
        <taxon>Tracheophyta</taxon>
        <taxon>Spermatophyta</taxon>
        <taxon>Magnoliopsida</taxon>
        <taxon>eudicotyledons</taxon>
        <taxon>Gunneridae</taxon>
        <taxon>Pentapetalae</taxon>
        <taxon>rosids</taxon>
        <taxon>fabids</taxon>
        <taxon>Fabales</taxon>
        <taxon>Fabaceae</taxon>
        <taxon>Caesalpinioideae</taxon>
        <taxon>Cassia clade</taxon>
        <taxon>Senna</taxon>
    </lineage>
</organism>
<evidence type="ECO:0000313" key="3">
    <source>
        <dbReference type="Proteomes" id="UP000634136"/>
    </source>
</evidence>
<keyword evidence="1" id="KW-0732">Signal</keyword>
<proteinExistence type="predicted"/>
<keyword evidence="3" id="KW-1185">Reference proteome</keyword>
<name>A0A834WLY7_9FABA</name>
<feature type="signal peptide" evidence="1">
    <location>
        <begin position="1"/>
        <end position="17"/>
    </location>
</feature>
<dbReference type="AlphaFoldDB" id="A0A834WLY7"/>
<feature type="chain" id="PRO_5032436050" evidence="1">
    <location>
        <begin position="18"/>
        <end position="300"/>
    </location>
</feature>
<dbReference type="Proteomes" id="UP000634136">
    <property type="component" value="Unassembled WGS sequence"/>
</dbReference>
<protein>
    <submittedName>
        <fullName evidence="2">Uncharacterized protein</fullName>
    </submittedName>
</protein>
<comment type="caution">
    <text evidence="2">The sequence shown here is derived from an EMBL/GenBank/DDBJ whole genome shotgun (WGS) entry which is preliminary data.</text>
</comment>
<accession>A0A834WLY7</accession>
<reference evidence="2" key="1">
    <citation type="submission" date="2020-09" db="EMBL/GenBank/DDBJ databases">
        <title>Genome-Enabled Discovery of Anthraquinone Biosynthesis in Senna tora.</title>
        <authorList>
            <person name="Kang S.-H."/>
            <person name="Pandey R.P."/>
            <person name="Lee C.-M."/>
            <person name="Sim J.-S."/>
            <person name="Jeong J.-T."/>
            <person name="Choi B.-S."/>
            <person name="Jung M."/>
            <person name="Ginzburg D."/>
            <person name="Zhao K."/>
            <person name="Won S.Y."/>
            <person name="Oh T.-J."/>
            <person name="Yu Y."/>
            <person name="Kim N.-H."/>
            <person name="Lee O.R."/>
            <person name="Lee T.-H."/>
            <person name="Bashyal P."/>
            <person name="Kim T.-S."/>
            <person name="Lee W.-H."/>
            <person name="Kawkins C."/>
            <person name="Kim C.-K."/>
            <person name="Kim J.S."/>
            <person name="Ahn B.O."/>
            <person name="Rhee S.Y."/>
            <person name="Sohng J.K."/>
        </authorList>
    </citation>
    <scope>NUCLEOTIDE SEQUENCE</scope>
    <source>
        <tissue evidence="2">Leaf</tissue>
    </source>
</reference>
<dbReference type="EMBL" id="JAAIUW010000008">
    <property type="protein sequence ID" value="KAF7821674.1"/>
    <property type="molecule type" value="Genomic_DNA"/>
</dbReference>
<sequence>MIPWFGTPASCRAVILGFEGLASRLLAVVACIGCHSMETTRSFGLMIPWFGTPASRGAVIMGTEELASRLLAVVAGIGCLIMKMARPFGEALECIIILGDSQERSHEVIPVQRAIKSSGVHGCGYWWRIDVNGCPFEIHALRCSIISTGSLHLLVCLCAHGMWFVLVVLVDVGINSLGVVMIAEPMPLCCVPNDAEVVFIKYVHPSRSSNEGFMEDYPPGITPGRGVGGATSKEDCCLVGLASSHILVSKIKPCMFKKLIVGPRVGSIGPPLVCTGRLVPSAGDALLVLIGRVVPLVLLL</sequence>
<evidence type="ECO:0000313" key="2">
    <source>
        <dbReference type="EMBL" id="KAF7821674.1"/>
    </source>
</evidence>
<gene>
    <name evidence="2" type="ORF">G2W53_027129</name>
</gene>